<dbReference type="Gene3D" id="1.10.10.2910">
    <property type="match status" value="1"/>
</dbReference>
<dbReference type="InterPro" id="IPR010982">
    <property type="entry name" value="Lambda_DNA-bd_dom_sf"/>
</dbReference>
<evidence type="ECO:0000256" key="1">
    <source>
        <dbReference type="ARBA" id="ARBA00007227"/>
    </source>
</evidence>
<dbReference type="KEGG" id="ast:Asulf_01391"/>
<dbReference type="eggNOG" id="arCOG07475">
    <property type="taxonomic scope" value="Archaea"/>
</dbReference>
<evidence type="ECO:0000259" key="2">
    <source>
        <dbReference type="PROSITE" id="PS50943"/>
    </source>
</evidence>
<dbReference type="Pfam" id="PF06114">
    <property type="entry name" value="Peptidase_M78"/>
    <property type="match status" value="1"/>
</dbReference>
<dbReference type="EMBL" id="CP005290">
    <property type="protein sequence ID" value="AGK61382.1"/>
    <property type="molecule type" value="Genomic_DNA"/>
</dbReference>
<dbReference type="PROSITE" id="PS50943">
    <property type="entry name" value="HTH_CROC1"/>
    <property type="match status" value="1"/>
</dbReference>
<dbReference type="HOGENOM" id="CLU_057454_1_0_2"/>
<dbReference type="RefSeq" id="WP_015590980.1">
    <property type="nucleotide sequence ID" value="NC_021169.1"/>
</dbReference>
<accession>N0BGG0</accession>
<dbReference type="AlphaFoldDB" id="N0BGG0"/>
<dbReference type="PANTHER" id="PTHR43236:SF2">
    <property type="entry name" value="BLL0069 PROTEIN"/>
    <property type="match status" value="1"/>
</dbReference>
<dbReference type="InterPro" id="IPR001387">
    <property type="entry name" value="Cro/C1-type_HTH"/>
</dbReference>
<dbReference type="GO" id="GO:0003677">
    <property type="term" value="F:DNA binding"/>
    <property type="evidence" value="ECO:0007669"/>
    <property type="project" value="InterPro"/>
</dbReference>
<dbReference type="OrthoDB" id="78367at2157"/>
<dbReference type="InterPro" id="IPR010359">
    <property type="entry name" value="IrrE_HExxH"/>
</dbReference>
<dbReference type="Proteomes" id="UP000013307">
    <property type="component" value="Chromosome"/>
</dbReference>
<proteinExistence type="inferred from homology"/>
<evidence type="ECO:0000313" key="3">
    <source>
        <dbReference type="EMBL" id="AGK61382.1"/>
    </source>
</evidence>
<keyword evidence="4" id="KW-1185">Reference proteome</keyword>
<dbReference type="SUPFAM" id="SSF47413">
    <property type="entry name" value="lambda repressor-like DNA-binding domains"/>
    <property type="match status" value="1"/>
</dbReference>
<dbReference type="SMART" id="SM00530">
    <property type="entry name" value="HTH_XRE"/>
    <property type="match status" value="1"/>
</dbReference>
<dbReference type="Gene3D" id="1.10.260.40">
    <property type="entry name" value="lambda repressor-like DNA-binding domains"/>
    <property type="match status" value="1"/>
</dbReference>
<dbReference type="CDD" id="cd00093">
    <property type="entry name" value="HTH_XRE"/>
    <property type="match status" value="1"/>
</dbReference>
<gene>
    <name evidence="3" type="ORF">Asulf_01391</name>
</gene>
<sequence length="358" mass="41696">MRKSIKIKASPHLLKKLRENSGYTEEELASKLGVTTEKIVKVEKGEDSFTLTQIKKLADIYKVPLAAFFSKEVPDVPSLPDYRINREKKLNPEVFVAIRRAKYLSEEVRELSGKKSEIPSFPDNSPEELAIGFRKYLRIEIPKEKKAREILEFYKEVLENKLSILIMEYPLKADDVRAFCIFSDLAVIVLNESDEPSIKLFSLFHEVAHLLKRESGICSIDIEAERYDVERFCDKFAAEFLVPAEDLLTEAGSIKLTDERIKKLARLYGVSVQVMMLRMLELGKITRDRYQKFREEFDKSRLKKRKGGIRDWEMTYINRTGRLAVSEVSKAYRKKEISFYEAMRILDLKPKYAEKIIE</sequence>
<reference evidence="3 4" key="1">
    <citation type="journal article" date="2013" name="Genome Announc.">
        <title>Complete Genome Sequence of the Thermophilic and Facultatively Chemolithoautotrophic Sulfate Reducer Archaeoglobus sulfaticallidus Strain PM70-1T.</title>
        <authorList>
            <person name="Stokke R."/>
            <person name="Hocking W.P."/>
            <person name="Steinsbu B.O."/>
            <person name="Steen I.H."/>
        </authorList>
    </citation>
    <scope>NUCLEOTIDE SEQUENCE [LARGE SCALE GENOMIC DNA]</scope>
    <source>
        <strain evidence="3">PM70-1</strain>
    </source>
</reference>
<evidence type="ECO:0000313" key="4">
    <source>
        <dbReference type="Proteomes" id="UP000013307"/>
    </source>
</evidence>
<organism evidence="3 4">
    <name type="scientific">Archaeoglobus sulfaticallidus PM70-1</name>
    <dbReference type="NCBI Taxonomy" id="387631"/>
    <lineage>
        <taxon>Archaea</taxon>
        <taxon>Methanobacteriati</taxon>
        <taxon>Methanobacteriota</taxon>
        <taxon>Archaeoglobi</taxon>
        <taxon>Archaeoglobales</taxon>
        <taxon>Archaeoglobaceae</taxon>
        <taxon>Archaeoglobus</taxon>
    </lineage>
</organism>
<comment type="similarity">
    <text evidence="1">Belongs to the short-chain fatty acyl-CoA assimilation regulator (ScfR) family.</text>
</comment>
<feature type="domain" description="HTH cro/C1-type" evidence="2">
    <location>
        <begin position="14"/>
        <end position="68"/>
    </location>
</feature>
<dbReference type="PANTHER" id="PTHR43236">
    <property type="entry name" value="ANTITOXIN HIGA1"/>
    <property type="match status" value="1"/>
</dbReference>
<protein>
    <recommendedName>
        <fullName evidence="2">HTH cro/C1-type domain-containing protein</fullName>
    </recommendedName>
</protein>
<name>N0BGG0_9EURY</name>
<dbReference type="Pfam" id="PF01381">
    <property type="entry name" value="HTH_3"/>
    <property type="match status" value="1"/>
</dbReference>
<dbReference type="InterPro" id="IPR052345">
    <property type="entry name" value="Rad_response_metalloprotease"/>
</dbReference>
<dbReference type="STRING" id="387631.Asulf_01391"/>
<dbReference type="GeneID" id="15393030"/>